<evidence type="ECO:0000256" key="8">
    <source>
        <dbReference type="ARBA" id="ARBA00022777"/>
    </source>
</evidence>
<feature type="domain" description="Histidine kinase" evidence="13">
    <location>
        <begin position="541"/>
        <end position="781"/>
    </location>
</feature>
<keyword evidence="10" id="KW-0902">Two-component regulatory system</keyword>
<evidence type="ECO:0000256" key="10">
    <source>
        <dbReference type="ARBA" id="ARBA00023012"/>
    </source>
</evidence>
<dbReference type="SMART" id="SM00388">
    <property type="entry name" value="HisKA"/>
    <property type="match status" value="1"/>
</dbReference>
<dbReference type="SMART" id="SM00387">
    <property type="entry name" value="HATPase_c"/>
    <property type="match status" value="1"/>
</dbReference>
<evidence type="ECO:0000259" key="13">
    <source>
        <dbReference type="PROSITE" id="PS50109"/>
    </source>
</evidence>
<dbReference type="InterPro" id="IPR003594">
    <property type="entry name" value="HATPase_dom"/>
</dbReference>
<gene>
    <name evidence="15" type="ORF">NG799_05330</name>
</gene>
<feature type="transmembrane region" description="Helical" evidence="12">
    <location>
        <begin position="43"/>
        <end position="63"/>
    </location>
</feature>
<feature type="transmembrane region" description="Helical" evidence="12">
    <location>
        <begin position="155"/>
        <end position="177"/>
    </location>
</feature>
<feature type="transmembrane region" description="Helical" evidence="12">
    <location>
        <begin position="84"/>
        <end position="109"/>
    </location>
</feature>
<dbReference type="SMART" id="SM00091">
    <property type="entry name" value="PAS"/>
    <property type="match status" value="2"/>
</dbReference>
<dbReference type="InterPro" id="IPR007895">
    <property type="entry name" value="MASE1"/>
</dbReference>
<feature type="domain" description="PAS" evidence="14">
    <location>
        <begin position="399"/>
        <end position="446"/>
    </location>
</feature>
<dbReference type="InterPro" id="IPR013655">
    <property type="entry name" value="PAS_fold_3"/>
</dbReference>
<dbReference type="PROSITE" id="PS50112">
    <property type="entry name" value="PAS"/>
    <property type="match status" value="2"/>
</dbReference>
<name>A0ABT2MLY8_9CYAN</name>
<dbReference type="PROSITE" id="PS50109">
    <property type="entry name" value="HIS_KIN"/>
    <property type="match status" value="1"/>
</dbReference>
<protein>
    <recommendedName>
        <fullName evidence="3">histidine kinase</fullName>
        <ecNumber evidence="3">2.7.13.3</ecNumber>
    </recommendedName>
</protein>
<evidence type="ECO:0000256" key="12">
    <source>
        <dbReference type="SAM" id="Phobius"/>
    </source>
</evidence>
<keyword evidence="8" id="KW-0418">Kinase</keyword>
<keyword evidence="6" id="KW-0808">Transferase</keyword>
<organism evidence="15 16">
    <name type="scientific">Laspinema palackyanum D2a</name>
    <dbReference type="NCBI Taxonomy" id="2953684"/>
    <lineage>
        <taxon>Bacteria</taxon>
        <taxon>Bacillati</taxon>
        <taxon>Cyanobacteriota</taxon>
        <taxon>Cyanophyceae</taxon>
        <taxon>Oscillatoriophycideae</taxon>
        <taxon>Oscillatoriales</taxon>
        <taxon>Laspinemataceae</taxon>
        <taxon>Laspinema</taxon>
        <taxon>Laspinema palackyanum</taxon>
    </lineage>
</organism>
<feature type="transmembrane region" description="Helical" evidence="12">
    <location>
        <begin position="121"/>
        <end position="143"/>
    </location>
</feature>
<evidence type="ECO:0000256" key="1">
    <source>
        <dbReference type="ARBA" id="ARBA00000085"/>
    </source>
</evidence>
<keyword evidence="11 12" id="KW-0472">Membrane</keyword>
<keyword evidence="9 12" id="KW-1133">Transmembrane helix</keyword>
<evidence type="ECO:0000256" key="2">
    <source>
        <dbReference type="ARBA" id="ARBA00004651"/>
    </source>
</evidence>
<comment type="subcellular location">
    <subcellularLocation>
        <location evidence="2">Cell membrane</location>
        <topology evidence="2">Multi-pass membrane protein</topology>
    </subcellularLocation>
</comment>
<proteinExistence type="predicted"/>
<evidence type="ECO:0000256" key="9">
    <source>
        <dbReference type="ARBA" id="ARBA00022989"/>
    </source>
</evidence>
<feature type="domain" description="PAS" evidence="14">
    <location>
        <begin position="277"/>
        <end position="349"/>
    </location>
</feature>
<dbReference type="SUPFAM" id="SSF55785">
    <property type="entry name" value="PYP-like sensor domain (PAS domain)"/>
    <property type="match status" value="2"/>
</dbReference>
<dbReference type="EC" id="2.7.13.3" evidence="3"/>
<dbReference type="InterPro" id="IPR003661">
    <property type="entry name" value="HisK_dim/P_dom"/>
</dbReference>
<keyword evidence="4" id="KW-1003">Cell membrane</keyword>
<dbReference type="Pfam" id="PF02518">
    <property type="entry name" value="HATPase_c"/>
    <property type="match status" value="1"/>
</dbReference>
<dbReference type="CDD" id="cd00082">
    <property type="entry name" value="HisKA"/>
    <property type="match status" value="1"/>
</dbReference>
<dbReference type="SUPFAM" id="SSF55874">
    <property type="entry name" value="ATPase domain of HSP90 chaperone/DNA topoisomerase II/histidine kinase"/>
    <property type="match status" value="1"/>
</dbReference>
<dbReference type="EMBL" id="JAMXFF010000005">
    <property type="protein sequence ID" value="MCT7965755.1"/>
    <property type="molecule type" value="Genomic_DNA"/>
</dbReference>
<feature type="transmembrane region" description="Helical" evidence="12">
    <location>
        <begin position="12"/>
        <end position="37"/>
    </location>
</feature>
<dbReference type="PRINTS" id="PR00344">
    <property type="entry name" value="BCTRLSENSOR"/>
</dbReference>
<evidence type="ECO:0000256" key="3">
    <source>
        <dbReference type="ARBA" id="ARBA00012438"/>
    </source>
</evidence>
<evidence type="ECO:0000256" key="7">
    <source>
        <dbReference type="ARBA" id="ARBA00022692"/>
    </source>
</evidence>
<reference evidence="15 16" key="1">
    <citation type="journal article" date="2022" name="Front. Microbiol.">
        <title>High genomic differentiation and limited gene flow indicate recent cryptic speciation within the genus Laspinema (cyanobacteria).</title>
        <authorList>
            <person name="Stanojkovic A."/>
            <person name="Skoupy S."/>
            <person name="Skaloud P."/>
            <person name="Dvorak P."/>
        </authorList>
    </citation>
    <scope>NUCLEOTIDE SEQUENCE [LARGE SCALE GENOMIC DNA]</scope>
    <source>
        <strain evidence="15 16">D2a</strain>
    </source>
</reference>
<dbReference type="InterPro" id="IPR036097">
    <property type="entry name" value="HisK_dim/P_sf"/>
</dbReference>
<dbReference type="NCBIfam" id="TIGR00229">
    <property type="entry name" value="sensory_box"/>
    <property type="match status" value="2"/>
</dbReference>
<dbReference type="Gene3D" id="1.10.287.130">
    <property type="match status" value="1"/>
</dbReference>
<dbReference type="InterPro" id="IPR004358">
    <property type="entry name" value="Sig_transdc_His_kin-like_C"/>
</dbReference>
<dbReference type="InterPro" id="IPR035965">
    <property type="entry name" value="PAS-like_dom_sf"/>
</dbReference>
<dbReference type="InterPro" id="IPR000014">
    <property type="entry name" value="PAS"/>
</dbReference>
<evidence type="ECO:0000313" key="16">
    <source>
        <dbReference type="Proteomes" id="UP001525890"/>
    </source>
</evidence>
<dbReference type="Pfam" id="PF08447">
    <property type="entry name" value="PAS_3"/>
    <property type="match status" value="1"/>
</dbReference>
<dbReference type="InterPro" id="IPR036890">
    <property type="entry name" value="HATPase_C_sf"/>
</dbReference>
<keyword evidence="16" id="KW-1185">Reference proteome</keyword>
<dbReference type="InterPro" id="IPR005467">
    <property type="entry name" value="His_kinase_dom"/>
</dbReference>
<evidence type="ECO:0000256" key="5">
    <source>
        <dbReference type="ARBA" id="ARBA00022553"/>
    </source>
</evidence>
<keyword evidence="5" id="KW-0597">Phosphoprotein</keyword>
<evidence type="ECO:0000313" key="15">
    <source>
        <dbReference type="EMBL" id="MCT7965755.1"/>
    </source>
</evidence>
<comment type="catalytic activity">
    <reaction evidence="1">
        <text>ATP + protein L-histidine = ADP + protein N-phospho-L-histidine.</text>
        <dbReference type="EC" id="2.7.13.3"/>
    </reaction>
</comment>
<dbReference type="CDD" id="cd00130">
    <property type="entry name" value="PAS"/>
    <property type="match status" value="2"/>
</dbReference>
<dbReference type="SUPFAM" id="SSF47384">
    <property type="entry name" value="Homodimeric domain of signal transducing histidine kinase"/>
    <property type="match status" value="1"/>
</dbReference>
<dbReference type="PANTHER" id="PTHR43047">
    <property type="entry name" value="TWO-COMPONENT HISTIDINE PROTEIN KINASE"/>
    <property type="match status" value="1"/>
</dbReference>
<evidence type="ECO:0000256" key="11">
    <source>
        <dbReference type="ARBA" id="ARBA00023136"/>
    </source>
</evidence>
<dbReference type="Gene3D" id="3.30.450.20">
    <property type="entry name" value="PAS domain"/>
    <property type="match status" value="2"/>
</dbReference>
<dbReference type="CDD" id="cd16922">
    <property type="entry name" value="HATPase_EvgS-ArcB-TorS-like"/>
    <property type="match status" value="1"/>
</dbReference>
<dbReference type="Pfam" id="PF00512">
    <property type="entry name" value="HisKA"/>
    <property type="match status" value="1"/>
</dbReference>
<dbReference type="Proteomes" id="UP001525890">
    <property type="component" value="Unassembled WGS sequence"/>
</dbReference>
<sequence>MDQNLLPFGPPAGVALAGLVLYGMKIWPGVALGAFFYAQSQGVPYWVAGVGAIACVVQAIVGTRLLRQVEFDPALERLRDVGSLIGIGAILSTLIHASLSVLLVTIAGLQTWPEASAKWEIWWLEDAMGVLLIAPILLTWSRFRPSTIKSRRWGLVAKILEIILLSILLLTISWVVFCSRTRVYIADYPLEYLPFPLVMWVALRFELRGTVLANLLVASMAIWGIARKSGPFLKHAINPEQAIFSLQIFMGVVAATALIFAAVMARRRQAEELLRQGEERLNNAQRIAQVGNWDLDRDRKALHWSDEIYRILGEEPHSFTPSHEQFLKYVHPHDRTEVRKAFKQAITQNQPYSLEYRLLRGDGEDRIVHEQCEISPFRITATVQDITPRIRAEAALRASEERFSKAFQASPLGISISTRAQGRFVDVNHSFLHLLGYAPAEVIGKTWEELDVWIHQGDYFNQMLSKIEQFGSIRDLELQFRTKSGEIRDALLSIEPIDLEGEPCLLTMVSDNTERKRADEFRKAKEAAEAANLAKSAFLANMSHELRTPLNAIIGYSEILQEDAEDLGQADFIPDLQKIHGAGKQLLSLISDILDLSKIEAGRMSLELETFAIDTLIWEVVTTIQPLIDKNGNQLTIQCPEDIGHFHADITKVRQMLLNLMSNAAKFTKQGQIELRVRRTLEKPLKGENPSLKSPSPHEVEGQEWIFFRVKDTGIGMTREQLEQVFKPFTQADASTTRKYGGTGLGLTITQKFCQMMGGDIKVESELGQGSQFTLWLPATVVAPVVSQEDEEAIAGGDDPLGV</sequence>
<evidence type="ECO:0000256" key="4">
    <source>
        <dbReference type="ARBA" id="ARBA00022475"/>
    </source>
</evidence>
<keyword evidence="7 12" id="KW-0812">Transmembrane</keyword>
<dbReference type="Gene3D" id="3.30.565.10">
    <property type="entry name" value="Histidine kinase-like ATPase, C-terminal domain"/>
    <property type="match status" value="1"/>
</dbReference>
<dbReference type="Pfam" id="PF13426">
    <property type="entry name" value="PAS_9"/>
    <property type="match status" value="1"/>
</dbReference>
<accession>A0ABT2MLY8</accession>
<feature type="transmembrane region" description="Helical" evidence="12">
    <location>
        <begin position="197"/>
        <end position="223"/>
    </location>
</feature>
<dbReference type="PANTHER" id="PTHR43047:SF63">
    <property type="entry name" value="HISTIDINE KINASE"/>
    <property type="match status" value="1"/>
</dbReference>
<evidence type="ECO:0000256" key="6">
    <source>
        <dbReference type="ARBA" id="ARBA00022679"/>
    </source>
</evidence>
<evidence type="ECO:0000259" key="14">
    <source>
        <dbReference type="PROSITE" id="PS50112"/>
    </source>
</evidence>
<dbReference type="Pfam" id="PF05231">
    <property type="entry name" value="MASE1"/>
    <property type="match status" value="1"/>
</dbReference>
<comment type="caution">
    <text evidence="15">The sequence shown here is derived from an EMBL/GenBank/DDBJ whole genome shotgun (WGS) entry which is preliminary data.</text>
</comment>
<feature type="transmembrane region" description="Helical" evidence="12">
    <location>
        <begin position="244"/>
        <end position="265"/>
    </location>
</feature>